<dbReference type="Pfam" id="PF03883">
    <property type="entry name" value="H2O2_YaaD"/>
    <property type="match status" value="1"/>
</dbReference>
<dbReference type="GO" id="GO:0005829">
    <property type="term" value="C:cytosol"/>
    <property type="evidence" value="ECO:0007669"/>
    <property type="project" value="TreeGrafter"/>
</dbReference>
<dbReference type="eggNOG" id="COG3022">
    <property type="taxonomic scope" value="Bacteria"/>
</dbReference>
<evidence type="ECO:0000313" key="2">
    <source>
        <dbReference type="EMBL" id="EGC19723.1"/>
    </source>
</evidence>
<dbReference type="PANTHER" id="PTHR30283">
    <property type="entry name" value="PEROXIDE STRESS RESPONSE PROTEIN YAAA"/>
    <property type="match status" value="1"/>
</dbReference>
<protein>
    <recommendedName>
        <fullName evidence="1">UPF0246 protein HMPREF9141_1597</fullName>
    </recommendedName>
</protein>
<organism evidence="2 3">
    <name type="scientific">Prevotella multiformis DSM 16608</name>
    <dbReference type="NCBI Taxonomy" id="888743"/>
    <lineage>
        <taxon>Bacteria</taxon>
        <taxon>Pseudomonadati</taxon>
        <taxon>Bacteroidota</taxon>
        <taxon>Bacteroidia</taxon>
        <taxon>Bacteroidales</taxon>
        <taxon>Prevotellaceae</taxon>
        <taxon>Prevotella</taxon>
    </lineage>
</organism>
<accession>F0F7N0</accession>
<dbReference type="STRING" id="888743.HMPREF9141_1597"/>
<dbReference type="HOGENOM" id="CLU_061989_0_1_10"/>
<dbReference type="HAMAP" id="MF_00652">
    <property type="entry name" value="UPF0246"/>
    <property type="match status" value="1"/>
</dbReference>
<keyword evidence="3" id="KW-1185">Reference proteome</keyword>
<dbReference type="EMBL" id="AEWX01000024">
    <property type="protein sequence ID" value="EGC19723.1"/>
    <property type="molecule type" value="Genomic_DNA"/>
</dbReference>
<dbReference type="AlphaFoldDB" id="F0F7N0"/>
<dbReference type="Proteomes" id="UP000005697">
    <property type="component" value="Unassembled WGS sequence"/>
</dbReference>
<dbReference type="PANTHER" id="PTHR30283:SF4">
    <property type="entry name" value="PEROXIDE STRESS RESISTANCE PROTEIN YAAA"/>
    <property type="match status" value="1"/>
</dbReference>
<comment type="caution">
    <text evidence="2">The sequence shown here is derived from an EMBL/GenBank/DDBJ whole genome shotgun (WGS) entry which is preliminary data.</text>
</comment>
<comment type="similarity">
    <text evidence="1">Belongs to the UPF0246 family.</text>
</comment>
<dbReference type="InterPro" id="IPR005583">
    <property type="entry name" value="YaaA"/>
</dbReference>
<dbReference type="GO" id="GO:0033194">
    <property type="term" value="P:response to hydroperoxide"/>
    <property type="evidence" value="ECO:0007669"/>
    <property type="project" value="TreeGrafter"/>
</dbReference>
<evidence type="ECO:0000313" key="3">
    <source>
        <dbReference type="Proteomes" id="UP000005697"/>
    </source>
</evidence>
<proteinExistence type="inferred from homology"/>
<sequence>MASVREKRNGGCVKRKEQSEACPHGTGVWQCGFFRTLPYISMQILLASAKTMNRTTKVLTLPMHLPRFRKEAGQMALELGDLSVETLAKELHCSRKIAMENKLRYQDFFNEEGLLPALLAYYGQAYKCLKAQEYSLEDMCFADRHLWITSFLYGLLRPLDLIHPYRLEGKTQLSSTGAKNMFAYWKPRLTDMLIKAVKKDDGILVHLATEEFQHLFDWKRMQKEISIIQPLFMVEQEDRLKAVSVYSKSCRGAMTSYILRKRLDSPADLLGFEYEGFVYQPGYGDEAHPHFISQMPVQSSFKPGKY</sequence>
<gene>
    <name evidence="2" type="ORF">HMPREF9141_1597</name>
</gene>
<reference evidence="2 3" key="1">
    <citation type="submission" date="2011-01" db="EMBL/GenBank/DDBJ databases">
        <authorList>
            <person name="Muzny D."/>
            <person name="Qin X."/>
            <person name="Deng J."/>
            <person name="Jiang H."/>
            <person name="Liu Y."/>
            <person name="Qu J."/>
            <person name="Song X.-Z."/>
            <person name="Zhang L."/>
            <person name="Thornton R."/>
            <person name="Coyle M."/>
            <person name="Francisco L."/>
            <person name="Jackson L."/>
            <person name="Javaid M."/>
            <person name="Korchina V."/>
            <person name="Kovar C."/>
            <person name="Mata R."/>
            <person name="Mathew T."/>
            <person name="Ngo R."/>
            <person name="Nguyen L."/>
            <person name="Nguyen N."/>
            <person name="Okwuonu G."/>
            <person name="Ongeri F."/>
            <person name="Pham C."/>
            <person name="Simmons D."/>
            <person name="Wilczek-Boney K."/>
            <person name="Hale W."/>
            <person name="Jakkamsetti A."/>
            <person name="Pham P."/>
            <person name="Ruth R."/>
            <person name="San Lucas F."/>
            <person name="Warren J."/>
            <person name="Zhang J."/>
            <person name="Zhao Z."/>
            <person name="Zhou C."/>
            <person name="Zhu D."/>
            <person name="Lee S."/>
            <person name="Bess C."/>
            <person name="Blankenburg K."/>
            <person name="Forbes L."/>
            <person name="Fu Q."/>
            <person name="Gubbala S."/>
            <person name="Hirani K."/>
            <person name="Jayaseelan J.C."/>
            <person name="Lara F."/>
            <person name="Munidasa M."/>
            <person name="Palculict T."/>
            <person name="Patil S."/>
            <person name="Pu L.-L."/>
            <person name="Saada N."/>
            <person name="Tang L."/>
            <person name="Weissenberger G."/>
            <person name="Zhu Y."/>
            <person name="Hemphill L."/>
            <person name="Shang Y."/>
            <person name="Youmans B."/>
            <person name="Ayvaz T."/>
            <person name="Ross M."/>
            <person name="Santibanez J."/>
            <person name="Aqrawi P."/>
            <person name="Gross S."/>
            <person name="Joshi V."/>
            <person name="Fowler G."/>
            <person name="Nazareth L."/>
            <person name="Reid J."/>
            <person name="Worley K."/>
            <person name="Petrosino J."/>
            <person name="Highlander S."/>
            <person name="Gibbs R."/>
        </authorList>
    </citation>
    <scope>NUCLEOTIDE SEQUENCE [LARGE SCALE GENOMIC DNA]</scope>
    <source>
        <strain evidence="2 3">DSM 16608</strain>
    </source>
</reference>
<name>F0F7N0_9BACT</name>
<evidence type="ECO:0000256" key="1">
    <source>
        <dbReference type="HAMAP-Rule" id="MF_00652"/>
    </source>
</evidence>